<comment type="caution">
    <text evidence="1">The sequence shown here is derived from an EMBL/GenBank/DDBJ whole genome shotgun (WGS) entry which is preliminary data.</text>
</comment>
<sequence>MASSTTFSSWTFNGSMHSPKTTKHCSKFICNCLNWCFKQTIYSISSCASHDMMSPNGKGDDWERGRLSLKSRGQCRALEIGIKSSYSVGNKFQLEDVIEAQQFERDTLGAIF</sequence>
<gene>
    <name evidence="1" type="ORF">Adt_08781</name>
</gene>
<protein>
    <submittedName>
        <fullName evidence="1">Aspartate carbamoyltransferase</fullName>
    </submittedName>
</protein>
<name>A0ABD1UFE4_9LAMI</name>
<proteinExistence type="predicted"/>
<organism evidence="1 2">
    <name type="scientific">Abeliophyllum distichum</name>
    <dbReference type="NCBI Taxonomy" id="126358"/>
    <lineage>
        <taxon>Eukaryota</taxon>
        <taxon>Viridiplantae</taxon>
        <taxon>Streptophyta</taxon>
        <taxon>Embryophyta</taxon>
        <taxon>Tracheophyta</taxon>
        <taxon>Spermatophyta</taxon>
        <taxon>Magnoliopsida</taxon>
        <taxon>eudicotyledons</taxon>
        <taxon>Gunneridae</taxon>
        <taxon>Pentapetalae</taxon>
        <taxon>asterids</taxon>
        <taxon>lamiids</taxon>
        <taxon>Lamiales</taxon>
        <taxon>Oleaceae</taxon>
        <taxon>Forsythieae</taxon>
        <taxon>Abeliophyllum</taxon>
    </lineage>
</organism>
<accession>A0ABD1UFE4</accession>
<keyword evidence="2" id="KW-1185">Reference proteome</keyword>
<evidence type="ECO:0000313" key="1">
    <source>
        <dbReference type="EMBL" id="KAL2523727.1"/>
    </source>
</evidence>
<dbReference type="EMBL" id="JBFOLK010000003">
    <property type="protein sequence ID" value="KAL2523727.1"/>
    <property type="molecule type" value="Genomic_DNA"/>
</dbReference>
<dbReference type="Proteomes" id="UP001604336">
    <property type="component" value="Unassembled WGS sequence"/>
</dbReference>
<reference evidence="2" key="1">
    <citation type="submission" date="2024-07" db="EMBL/GenBank/DDBJ databases">
        <title>Two chromosome-level genome assemblies of Korean endemic species Abeliophyllum distichum and Forsythia ovata (Oleaceae).</title>
        <authorList>
            <person name="Jang H."/>
        </authorList>
    </citation>
    <scope>NUCLEOTIDE SEQUENCE [LARGE SCALE GENOMIC DNA]</scope>
</reference>
<evidence type="ECO:0000313" key="2">
    <source>
        <dbReference type="Proteomes" id="UP001604336"/>
    </source>
</evidence>
<dbReference type="AlphaFoldDB" id="A0ABD1UFE4"/>